<dbReference type="Pfam" id="PF00240">
    <property type="entry name" value="ubiquitin"/>
    <property type="match status" value="1"/>
</dbReference>
<feature type="compositionally biased region" description="Polar residues" evidence="1">
    <location>
        <begin position="624"/>
        <end position="635"/>
    </location>
</feature>
<accession>A0AAF1APN3</accession>
<dbReference type="PANTHER" id="PTHR15204:SF0">
    <property type="entry name" value="LARGE PROLINE-RICH PROTEIN BAG6"/>
    <property type="match status" value="1"/>
</dbReference>
<dbReference type="SUPFAM" id="SSF54236">
    <property type="entry name" value="Ubiquitin-like"/>
    <property type="match status" value="1"/>
</dbReference>
<feature type="compositionally biased region" description="Basic and acidic residues" evidence="1">
    <location>
        <begin position="662"/>
        <end position="671"/>
    </location>
</feature>
<reference evidence="3" key="2">
    <citation type="submission" date="2022-03" db="EMBL/GenBank/DDBJ databases">
        <title>Draft title - Genomic analysis of global carrot germplasm unveils the trajectory of domestication and the origin of high carotenoid orange carrot.</title>
        <authorList>
            <person name="Iorizzo M."/>
            <person name="Ellison S."/>
            <person name="Senalik D."/>
            <person name="Macko-Podgorni A."/>
            <person name="Grzebelus D."/>
            <person name="Bostan H."/>
            <person name="Rolling W."/>
            <person name="Curaba J."/>
            <person name="Simon P."/>
        </authorList>
    </citation>
    <scope>NUCLEOTIDE SEQUENCE</scope>
    <source>
        <tissue evidence="3">Leaf</tissue>
    </source>
</reference>
<dbReference type="GO" id="GO:0071818">
    <property type="term" value="C:BAT3 complex"/>
    <property type="evidence" value="ECO:0007669"/>
    <property type="project" value="TreeGrafter"/>
</dbReference>
<evidence type="ECO:0000259" key="2">
    <source>
        <dbReference type="PROSITE" id="PS50053"/>
    </source>
</evidence>
<dbReference type="PROSITE" id="PS50053">
    <property type="entry name" value="UBIQUITIN_2"/>
    <property type="match status" value="1"/>
</dbReference>
<feature type="region of interest" description="Disordered" evidence="1">
    <location>
        <begin position="238"/>
        <end position="271"/>
    </location>
</feature>
<dbReference type="InterPro" id="IPR029071">
    <property type="entry name" value="Ubiquitin-like_domsf"/>
</dbReference>
<feature type="domain" description="Ubiquitin-like" evidence="2">
    <location>
        <begin position="24"/>
        <end position="97"/>
    </location>
</feature>
<sequence>MGSTGGEESMPSGSSAAPCSEATVEIKIKTLDSQTYTMRVDKSVPVPALKEQIASVTGIVSEQQRLICRGKVLKDDTLLSAYHVEDGHTLHLVVRQPIPPSSESLPDHPATDSMPSAEHSHGASVLVGTFNISDQGDGALPDLGRIVSAVLSSFGVTDVGSGGEGANMQVPGLERLSQGFRSSSRQQYNHTAPAAGEFPTPLVFSANPMQPPVIPDSLTTLSQYLNRLRQELSANVGEQNNPSQAANNHASDVRSASGTSGSAPMHGAGGLPTPASLAELILSTRQFLSEQAGESLLQLTRQIEDHTTVTNPVERMGIQSNALRVGALMQNLGALLLELGRTTMTLRIGQTPVEAVVNAGPAVFISTSGPNPIMVQPLPFQPGASFGAVPMGTAAHAGSGLSGGSSGSGFLPRNIDIRIRTGSSMPSSGSGPGEQTPGQSVGQTNQTSLGTENAVNQAPSGTNGSSSTIRHSGVRVVPLRTVVSAVPATGGRAPTSLGSMGLIYPVLARVHHGHSGNSNSNRGQSSDELPHGAETYQQTNSNVATHQQSDVPGADEIRGSLDQFFRTMLANEQIHDINFQGMSTAPVNGNVEATNASNTQASSEVGDEGTFLSNLLRQIMPIVSQNTSETNNSSVEGDIEDGNPRVSSTSADEDNSGRGSSRQREHSEDSVWKSSKRQKMQPRHAKLHI</sequence>
<evidence type="ECO:0000256" key="1">
    <source>
        <dbReference type="SAM" id="MobiDB-lite"/>
    </source>
</evidence>
<dbReference type="GO" id="GO:0036503">
    <property type="term" value="P:ERAD pathway"/>
    <property type="evidence" value="ECO:0007669"/>
    <property type="project" value="TreeGrafter"/>
</dbReference>
<proteinExistence type="predicted"/>
<dbReference type="CDD" id="cd17039">
    <property type="entry name" value="Ubl_ubiquitin_like"/>
    <property type="match status" value="1"/>
</dbReference>
<dbReference type="AlphaFoldDB" id="A0AAF1APN3"/>
<evidence type="ECO:0000313" key="3">
    <source>
        <dbReference type="EMBL" id="WOG87765.1"/>
    </source>
</evidence>
<dbReference type="GO" id="GO:0051787">
    <property type="term" value="F:misfolded protein binding"/>
    <property type="evidence" value="ECO:0007669"/>
    <property type="project" value="TreeGrafter"/>
</dbReference>
<dbReference type="Gene3D" id="3.10.20.90">
    <property type="entry name" value="Phosphatidylinositol 3-kinase Catalytic Subunit, Chain A, domain 1"/>
    <property type="match status" value="1"/>
</dbReference>
<name>A0AAF1APN3_DAUCS</name>
<feature type="compositionally biased region" description="Polar residues" evidence="1">
    <location>
        <begin position="436"/>
        <end position="470"/>
    </location>
</feature>
<reference evidence="3" key="1">
    <citation type="journal article" date="2016" name="Nat. Genet.">
        <title>A high-quality carrot genome assembly provides new insights into carotenoid accumulation and asterid genome evolution.</title>
        <authorList>
            <person name="Iorizzo M."/>
            <person name="Ellison S."/>
            <person name="Senalik D."/>
            <person name="Zeng P."/>
            <person name="Satapoomin P."/>
            <person name="Huang J."/>
            <person name="Bowman M."/>
            <person name="Iovene M."/>
            <person name="Sanseverino W."/>
            <person name="Cavagnaro P."/>
            <person name="Yildiz M."/>
            <person name="Macko-Podgorni A."/>
            <person name="Moranska E."/>
            <person name="Grzebelus E."/>
            <person name="Grzebelus D."/>
            <person name="Ashrafi H."/>
            <person name="Zheng Z."/>
            <person name="Cheng S."/>
            <person name="Spooner D."/>
            <person name="Van Deynze A."/>
            <person name="Simon P."/>
        </authorList>
    </citation>
    <scope>NUCLEOTIDE SEQUENCE</scope>
    <source>
        <tissue evidence="3">Leaf</tissue>
    </source>
</reference>
<dbReference type="FunFam" id="3.10.20.90:FF:000154">
    <property type="entry name" value="Large proline-rich protein BAG6"/>
    <property type="match status" value="1"/>
</dbReference>
<feature type="compositionally biased region" description="Basic residues" evidence="1">
    <location>
        <begin position="674"/>
        <end position="689"/>
    </location>
</feature>
<dbReference type="PRINTS" id="PR00348">
    <property type="entry name" value="UBIQUITIN"/>
</dbReference>
<dbReference type="GO" id="GO:0031593">
    <property type="term" value="F:polyubiquitin modification-dependent protein binding"/>
    <property type="evidence" value="ECO:0007669"/>
    <property type="project" value="TreeGrafter"/>
</dbReference>
<gene>
    <name evidence="3" type="ORF">DCAR_0206996</name>
</gene>
<dbReference type="EMBL" id="CP093344">
    <property type="protein sequence ID" value="WOG87765.1"/>
    <property type="molecule type" value="Genomic_DNA"/>
</dbReference>
<feature type="compositionally biased region" description="Polar residues" evidence="1">
    <location>
        <begin position="238"/>
        <end position="262"/>
    </location>
</feature>
<feature type="region of interest" description="Disordered" evidence="1">
    <location>
        <begin position="513"/>
        <end position="532"/>
    </location>
</feature>
<dbReference type="PANTHER" id="PTHR15204">
    <property type="entry name" value="LARGE PROLINE-RICH PROTEIN BAG6"/>
    <property type="match status" value="1"/>
</dbReference>
<evidence type="ECO:0000313" key="4">
    <source>
        <dbReference type="Proteomes" id="UP000077755"/>
    </source>
</evidence>
<dbReference type="InterPro" id="IPR019956">
    <property type="entry name" value="Ubiquitin_dom"/>
</dbReference>
<feature type="region of interest" description="Disordered" evidence="1">
    <location>
        <begin position="420"/>
        <end position="472"/>
    </location>
</feature>
<keyword evidence="4" id="KW-1185">Reference proteome</keyword>
<dbReference type="InterPro" id="IPR000626">
    <property type="entry name" value="Ubiquitin-like_dom"/>
</dbReference>
<dbReference type="SMART" id="SM00213">
    <property type="entry name" value="UBQ"/>
    <property type="match status" value="1"/>
</dbReference>
<organism evidence="3 4">
    <name type="scientific">Daucus carota subsp. sativus</name>
    <name type="common">Carrot</name>
    <dbReference type="NCBI Taxonomy" id="79200"/>
    <lineage>
        <taxon>Eukaryota</taxon>
        <taxon>Viridiplantae</taxon>
        <taxon>Streptophyta</taxon>
        <taxon>Embryophyta</taxon>
        <taxon>Tracheophyta</taxon>
        <taxon>Spermatophyta</taxon>
        <taxon>Magnoliopsida</taxon>
        <taxon>eudicotyledons</taxon>
        <taxon>Gunneridae</taxon>
        <taxon>Pentapetalae</taxon>
        <taxon>asterids</taxon>
        <taxon>campanulids</taxon>
        <taxon>Apiales</taxon>
        <taxon>Apiaceae</taxon>
        <taxon>Apioideae</taxon>
        <taxon>Scandiceae</taxon>
        <taxon>Daucinae</taxon>
        <taxon>Daucus</taxon>
        <taxon>Daucus sect. Daucus</taxon>
    </lineage>
</organism>
<feature type="region of interest" description="Disordered" evidence="1">
    <location>
        <begin position="1"/>
        <end position="20"/>
    </location>
</feature>
<protein>
    <recommendedName>
        <fullName evidence="2">Ubiquitin-like domain-containing protein</fullName>
    </recommendedName>
</protein>
<dbReference type="Proteomes" id="UP000077755">
    <property type="component" value="Chromosome 2"/>
</dbReference>
<feature type="region of interest" description="Disordered" evidence="1">
    <location>
        <begin position="624"/>
        <end position="689"/>
    </location>
</feature>
<feature type="region of interest" description="Disordered" evidence="1">
    <location>
        <begin position="97"/>
        <end position="120"/>
    </location>
</feature>
<feature type="compositionally biased region" description="Low complexity" evidence="1">
    <location>
        <begin position="515"/>
        <end position="526"/>
    </location>
</feature>